<dbReference type="PRINTS" id="PR00413">
    <property type="entry name" value="HADHALOGNASE"/>
</dbReference>
<keyword evidence="2" id="KW-1185">Reference proteome</keyword>
<protein>
    <submittedName>
        <fullName evidence="1">HAD family phosphatase</fullName>
    </submittedName>
</protein>
<dbReference type="EMBL" id="VCDI01000008">
    <property type="protein sequence ID" value="TLU71189.1"/>
    <property type="molecule type" value="Genomic_DNA"/>
</dbReference>
<evidence type="ECO:0000313" key="1">
    <source>
        <dbReference type="EMBL" id="TLU71189.1"/>
    </source>
</evidence>
<dbReference type="OrthoDB" id="9800058at2"/>
<dbReference type="InterPro" id="IPR023214">
    <property type="entry name" value="HAD_sf"/>
</dbReference>
<dbReference type="RefSeq" id="WP_138327546.1">
    <property type="nucleotide sequence ID" value="NZ_VCDI01000008.1"/>
</dbReference>
<name>A0A5R9J2J3_9PROT</name>
<gene>
    <name evidence="1" type="ORF">FE263_18640</name>
</gene>
<dbReference type="SUPFAM" id="SSF56784">
    <property type="entry name" value="HAD-like"/>
    <property type="match status" value="1"/>
</dbReference>
<comment type="caution">
    <text evidence="1">The sequence shown here is derived from an EMBL/GenBank/DDBJ whole genome shotgun (WGS) entry which is preliminary data.</text>
</comment>
<dbReference type="SFLD" id="SFLDS00003">
    <property type="entry name" value="Haloacid_Dehalogenase"/>
    <property type="match status" value="1"/>
</dbReference>
<dbReference type="NCBIfam" id="TIGR01509">
    <property type="entry name" value="HAD-SF-IA-v3"/>
    <property type="match status" value="1"/>
</dbReference>
<proteinExistence type="predicted"/>
<dbReference type="Gene3D" id="3.40.50.1000">
    <property type="entry name" value="HAD superfamily/HAD-like"/>
    <property type="match status" value="1"/>
</dbReference>
<dbReference type="Gene3D" id="1.10.150.240">
    <property type="entry name" value="Putative phosphatase, domain 2"/>
    <property type="match status" value="1"/>
</dbReference>
<sequence length="226" mass="24546">MSGTLLPRMPRAVVFDMDGLLLDTEELYRDAHKAASRDLGHVMDDAIHGTLIGMPREATEIRLQAAFGRDLDLVAYHRQFEVHFGRLCAQGIPLRPGVTALLDLLDELALPRAIATSTERGLADRHLREAGILHRFDAVVTRSDVAQGKPHPETFLRAAATLHVSATDCLALEDSHNGVRAASAAGMMTVMIPNLLPATDEMRCLTVGIRASLGDIVDELCGPSFH</sequence>
<dbReference type="InterPro" id="IPR036412">
    <property type="entry name" value="HAD-like_sf"/>
</dbReference>
<dbReference type="PANTHER" id="PTHR18901">
    <property type="entry name" value="2-DEOXYGLUCOSE-6-PHOSPHATE PHOSPHATASE 2"/>
    <property type="match status" value="1"/>
</dbReference>
<organism evidence="1 2">
    <name type="scientific">Lichenicoccus roseus</name>
    <dbReference type="NCBI Taxonomy" id="2683649"/>
    <lineage>
        <taxon>Bacteria</taxon>
        <taxon>Pseudomonadati</taxon>
        <taxon>Pseudomonadota</taxon>
        <taxon>Alphaproteobacteria</taxon>
        <taxon>Acetobacterales</taxon>
        <taxon>Acetobacteraceae</taxon>
        <taxon>Lichenicoccus</taxon>
    </lineage>
</organism>
<dbReference type="Proteomes" id="UP000305654">
    <property type="component" value="Unassembled WGS sequence"/>
</dbReference>
<accession>A0A5R9J2J3</accession>
<dbReference type="InterPro" id="IPR006439">
    <property type="entry name" value="HAD-SF_hydro_IA"/>
</dbReference>
<dbReference type="AlphaFoldDB" id="A0A5R9J2J3"/>
<evidence type="ECO:0000313" key="2">
    <source>
        <dbReference type="Proteomes" id="UP000305654"/>
    </source>
</evidence>
<dbReference type="PANTHER" id="PTHR18901:SF38">
    <property type="entry name" value="PSEUDOURIDINE-5'-PHOSPHATASE"/>
    <property type="match status" value="1"/>
</dbReference>
<dbReference type="InterPro" id="IPR023198">
    <property type="entry name" value="PGP-like_dom2"/>
</dbReference>
<dbReference type="SFLD" id="SFLDG01129">
    <property type="entry name" value="C1.5:_HAD__Beta-PGM__Phosphata"/>
    <property type="match status" value="1"/>
</dbReference>
<dbReference type="SFLD" id="SFLDG01135">
    <property type="entry name" value="C1.5.6:_HAD__Beta-PGM__Phospha"/>
    <property type="match status" value="1"/>
</dbReference>
<reference evidence="1 2" key="1">
    <citation type="submission" date="2019-05" db="EMBL/GenBank/DDBJ databases">
        <authorList>
            <person name="Pankratov T."/>
            <person name="Grouzdev D."/>
        </authorList>
    </citation>
    <scope>NUCLEOTIDE SEQUENCE [LARGE SCALE GENOMIC DNA]</scope>
    <source>
        <strain evidence="1 2">KEBCLARHB70R</strain>
    </source>
</reference>
<dbReference type="Pfam" id="PF00702">
    <property type="entry name" value="Hydrolase"/>
    <property type="match status" value="1"/>
</dbReference>